<feature type="domain" description="ABC transmembrane type-1" evidence="7">
    <location>
        <begin position="27"/>
        <end position="206"/>
    </location>
</feature>
<reference evidence="9" key="1">
    <citation type="journal article" date="2019" name="Int. J. Syst. Evol. Microbiol.">
        <title>The Global Catalogue of Microorganisms (GCM) 10K type strain sequencing project: providing services to taxonomists for standard genome sequencing and annotation.</title>
        <authorList>
            <consortium name="The Broad Institute Genomics Platform"/>
            <consortium name="The Broad Institute Genome Sequencing Center for Infectious Disease"/>
            <person name="Wu L."/>
            <person name="Ma J."/>
        </authorList>
    </citation>
    <scope>NUCLEOTIDE SEQUENCE [LARGE SCALE GENOMIC DNA]</scope>
    <source>
        <strain evidence="9">CGMCC 4.1469</strain>
    </source>
</reference>
<keyword evidence="9" id="KW-1185">Reference proteome</keyword>
<dbReference type="Pfam" id="PF00528">
    <property type="entry name" value="BPD_transp_1"/>
    <property type="match status" value="1"/>
</dbReference>
<dbReference type="EMBL" id="JBHSOD010000001">
    <property type="protein sequence ID" value="MFC5883506.1"/>
    <property type="molecule type" value="Genomic_DNA"/>
</dbReference>
<evidence type="ECO:0000256" key="2">
    <source>
        <dbReference type="ARBA" id="ARBA00022448"/>
    </source>
</evidence>
<proteinExistence type="inferred from homology"/>
<dbReference type="InterPro" id="IPR035906">
    <property type="entry name" value="MetI-like_sf"/>
</dbReference>
<dbReference type="PROSITE" id="PS50928">
    <property type="entry name" value="ABC_TM1"/>
    <property type="match status" value="1"/>
</dbReference>
<evidence type="ECO:0000313" key="8">
    <source>
        <dbReference type="EMBL" id="MFC5883506.1"/>
    </source>
</evidence>
<evidence type="ECO:0000256" key="4">
    <source>
        <dbReference type="ARBA" id="ARBA00022989"/>
    </source>
</evidence>
<comment type="subcellular location">
    <subcellularLocation>
        <location evidence="6">Cell membrane</location>
        <topology evidence="6">Multi-pass membrane protein</topology>
    </subcellularLocation>
    <subcellularLocation>
        <location evidence="1">Membrane</location>
        <topology evidence="1">Multi-pass membrane protein</topology>
    </subcellularLocation>
</comment>
<keyword evidence="3 6" id="KW-0812">Transmembrane</keyword>
<dbReference type="InterPro" id="IPR000515">
    <property type="entry name" value="MetI-like"/>
</dbReference>
<feature type="transmembrane region" description="Helical" evidence="6">
    <location>
        <begin position="37"/>
        <end position="54"/>
    </location>
</feature>
<keyword evidence="5 6" id="KW-0472">Membrane</keyword>
<dbReference type="RefSeq" id="WP_313766307.1">
    <property type="nucleotide sequence ID" value="NZ_BAAAVH010000072.1"/>
</dbReference>
<evidence type="ECO:0000256" key="1">
    <source>
        <dbReference type="ARBA" id="ARBA00004141"/>
    </source>
</evidence>
<dbReference type="PANTHER" id="PTHR30177:SF33">
    <property type="entry name" value="POSSIBLE OSMOPROTECTANT (GLYCINE BETAINE_CARNITINE_CHOLINE_L-PROLINE) TRANSPORT INTEGRAL MEMBRANE PROTEIN ABC TRANSPORTER PROZ"/>
    <property type="match status" value="1"/>
</dbReference>
<dbReference type="Gene3D" id="1.10.3720.10">
    <property type="entry name" value="MetI-like"/>
    <property type="match status" value="1"/>
</dbReference>
<gene>
    <name evidence="8" type="ORF">ACFP0N_00755</name>
</gene>
<feature type="transmembrane region" description="Helical" evidence="6">
    <location>
        <begin position="91"/>
        <end position="112"/>
    </location>
</feature>
<evidence type="ECO:0000256" key="3">
    <source>
        <dbReference type="ARBA" id="ARBA00022692"/>
    </source>
</evidence>
<organism evidence="8 9">
    <name type="scientific">Kitasatospora aburaviensis</name>
    <dbReference type="NCBI Taxonomy" id="67265"/>
    <lineage>
        <taxon>Bacteria</taxon>
        <taxon>Bacillati</taxon>
        <taxon>Actinomycetota</taxon>
        <taxon>Actinomycetes</taxon>
        <taxon>Kitasatosporales</taxon>
        <taxon>Streptomycetaceae</taxon>
        <taxon>Kitasatospora</taxon>
    </lineage>
</organism>
<accession>A0ABW1ER33</accession>
<name>A0ABW1ER33_9ACTN</name>
<evidence type="ECO:0000313" key="9">
    <source>
        <dbReference type="Proteomes" id="UP001596067"/>
    </source>
</evidence>
<keyword evidence="2 6" id="KW-0813">Transport</keyword>
<feature type="transmembrane region" description="Helical" evidence="6">
    <location>
        <begin position="157"/>
        <end position="177"/>
    </location>
</feature>
<comment type="caution">
    <text evidence="8">The sequence shown here is derived from an EMBL/GenBank/DDBJ whole genome shotgun (WGS) entry which is preliminary data.</text>
</comment>
<comment type="similarity">
    <text evidence="6">Belongs to the binding-protein-dependent transport system permease family.</text>
</comment>
<dbReference type="SUPFAM" id="SSF161098">
    <property type="entry name" value="MetI-like"/>
    <property type="match status" value="1"/>
</dbReference>
<sequence>MNWLSWLGDFFSSPDRRTGPNAITQRIAEHLVFSGEALLYAAVLAVPLGLLIGYTGRGTAVVTALAGATRALPTLGLVTFTVLLAGVGDTAVLVPLVALAVPPLLVAAVEGVRGTDPDVRDAARGVGLTHPQVLRQVCLPSALPTLLAGFRTATVQVIATATVAAYVGLGGLGRYVIDGLATRDFALTAGGALLVVLLAVGAQLFFTVLARFALPPGLRAQRRAR</sequence>
<dbReference type="Proteomes" id="UP001596067">
    <property type="component" value="Unassembled WGS sequence"/>
</dbReference>
<evidence type="ECO:0000256" key="6">
    <source>
        <dbReference type="RuleBase" id="RU363032"/>
    </source>
</evidence>
<protein>
    <submittedName>
        <fullName evidence="8">ABC transporter permease</fullName>
    </submittedName>
</protein>
<feature type="transmembrane region" description="Helical" evidence="6">
    <location>
        <begin position="189"/>
        <end position="214"/>
    </location>
</feature>
<dbReference type="CDD" id="cd06261">
    <property type="entry name" value="TM_PBP2"/>
    <property type="match status" value="1"/>
</dbReference>
<dbReference type="InterPro" id="IPR051204">
    <property type="entry name" value="ABC_transp_perm/SBD"/>
</dbReference>
<feature type="transmembrane region" description="Helical" evidence="6">
    <location>
        <begin position="61"/>
        <end position="85"/>
    </location>
</feature>
<evidence type="ECO:0000259" key="7">
    <source>
        <dbReference type="PROSITE" id="PS50928"/>
    </source>
</evidence>
<keyword evidence="4 6" id="KW-1133">Transmembrane helix</keyword>
<evidence type="ECO:0000256" key="5">
    <source>
        <dbReference type="ARBA" id="ARBA00023136"/>
    </source>
</evidence>
<dbReference type="PANTHER" id="PTHR30177">
    <property type="entry name" value="GLYCINE BETAINE/L-PROLINE TRANSPORT SYSTEM PERMEASE PROTEIN PROW"/>
    <property type="match status" value="1"/>
</dbReference>